<organism evidence="2">
    <name type="scientific">Arion vulgaris</name>
    <dbReference type="NCBI Taxonomy" id="1028688"/>
    <lineage>
        <taxon>Eukaryota</taxon>
        <taxon>Metazoa</taxon>
        <taxon>Spiralia</taxon>
        <taxon>Lophotrochozoa</taxon>
        <taxon>Mollusca</taxon>
        <taxon>Gastropoda</taxon>
        <taxon>Heterobranchia</taxon>
        <taxon>Euthyneura</taxon>
        <taxon>Panpulmonata</taxon>
        <taxon>Eupulmonata</taxon>
        <taxon>Stylommatophora</taxon>
        <taxon>Helicina</taxon>
        <taxon>Arionoidea</taxon>
        <taxon>Arionidae</taxon>
        <taxon>Arion</taxon>
    </lineage>
</organism>
<gene>
    <name evidence="2" type="primary">ORF199669</name>
</gene>
<dbReference type="PANTHER" id="PTHR46599">
    <property type="entry name" value="PIGGYBAC TRANSPOSABLE ELEMENT-DERIVED PROTEIN 4"/>
    <property type="match status" value="1"/>
</dbReference>
<feature type="domain" description="PiggyBac transposable element-derived protein" evidence="1">
    <location>
        <begin position="1"/>
        <end position="224"/>
    </location>
</feature>
<dbReference type="PANTHER" id="PTHR46599:SF3">
    <property type="entry name" value="PIGGYBAC TRANSPOSABLE ELEMENT-DERIVED PROTEIN 4"/>
    <property type="match status" value="1"/>
</dbReference>
<protein>
    <recommendedName>
        <fullName evidence="1">PiggyBac transposable element-derived protein domain-containing protein</fullName>
    </recommendedName>
</protein>
<sequence>MVRFKGRIHLKQYLPAKPTKWGFKVFILADSSTHYCLKLKIYTGKEENIDPGESVSARVVHELLADYKDRGHIVFTDSYYTSPDLFMQLREANTGACGTVSENRKQFPEHLKKKHLKLKKGDPPRFSARTDESMLAVTWMDNKRVSLISTVDGNEVIEKRVRAKGHPQGKIVHKPALIANYNCHMSGVDHFDQISGTYPYLHKSSKWYLPLFHFLIETCTVNAYILYKDTTAGNKLSSKRFRQLLSTNLVEAVTLARSASASSVCTPLDRLCDRHFVNRYDNSKHKPRCVVCNAAGKRAQTSFFWQRLYAALCVVPCFETYHTV</sequence>
<dbReference type="Pfam" id="PF13843">
    <property type="entry name" value="DDE_Tnp_1_7"/>
    <property type="match status" value="1"/>
</dbReference>
<feature type="non-terminal residue" evidence="2">
    <location>
        <position position="324"/>
    </location>
</feature>
<reference evidence="2" key="1">
    <citation type="submission" date="2014-12" db="EMBL/GenBank/DDBJ databases">
        <title>Insight into the proteome of Arion vulgaris.</title>
        <authorList>
            <person name="Aradska J."/>
            <person name="Bulat T."/>
            <person name="Smidak R."/>
            <person name="Sarate P."/>
            <person name="Gangsoo J."/>
            <person name="Sialana F."/>
            <person name="Bilban M."/>
            <person name="Lubec G."/>
        </authorList>
    </citation>
    <scope>NUCLEOTIDE SEQUENCE</scope>
    <source>
        <tissue evidence="2">Skin</tissue>
    </source>
</reference>
<proteinExistence type="predicted"/>
<evidence type="ECO:0000259" key="1">
    <source>
        <dbReference type="Pfam" id="PF13843"/>
    </source>
</evidence>
<name>A0A0B7BPW0_9EUPU</name>
<dbReference type="AlphaFoldDB" id="A0A0B7BPW0"/>
<evidence type="ECO:0000313" key="2">
    <source>
        <dbReference type="EMBL" id="CEK94210.1"/>
    </source>
</evidence>
<dbReference type="EMBL" id="HACG01047345">
    <property type="protein sequence ID" value="CEK94210.1"/>
    <property type="molecule type" value="Transcribed_RNA"/>
</dbReference>
<accession>A0A0B7BPW0</accession>
<dbReference type="InterPro" id="IPR029526">
    <property type="entry name" value="PGBD"/>
</dbReference>